<dbReference type="Proteomes" id="UP000078295">
    <property type="component" value="Unassembled WGS sequence"/>
</dbReference>
<dbReference type="AlphaFoldDB" id="A0AB36DMZ7"/>
<protein>
    <submittedName>
        <fullName evidence="1">Uncharacterized protein</fullName>
    </submittedName>
</protein>
<accession>A0AB36DMZ7</accession>
<dbReference type="RefSeq" id="WP_182995249.1">
    <property type="nucleotide sequence ID" value="NZ_LXHQ01000031.1"/>
</dbReference>
<evidence type="ECO:0000313" key="2">
    <source>
        <dbReference type="Proteomes" id="UP000078295"/>
    </source>
</evidence>
<reference evidence="1 2" key="1">
    <citation type="journal article" date="2016" name="Genome Biol. Evol.">
        <title>Comparative Genomic Analyses of the Moraxella catarrhalis Serosensitive and Seroresistant Lineages Demonstrate Their Independent Evolution.</title>
        <authorList>
            <person name="Earl J.P."/>
            <person name="de Vries S.P."/>
            <person name="Ahmed A."/>
            <person name="Powell E."/>
            <person name="Schultz M.P."/>
            <person name="Hermans P.W."/>
            <person name="Hill D.J."/>
            <person name="Zhou Z."/>
            <person name="Constantinidou C.I."/>
            <person name="Hu F.Z."/>
            <person name="Bootsma H.J."/>
            <person name="Ehrlich G.D."/>
        </authorList>
    </citation>
    <scope>NUCLEOTIDE SEQUENCE [LARGE SCALE GENOMIC DNA]</scope>
    <source>
        <strain evidence="1 2">F23</strain>
    </source>
</reference>
<name>A0AB36DMZ7_MORCA</name>
<evidence type="ECO:0000313" key="1">
    <source>
        <dbReference type="EMBL" id="OAV25142.1"/>
    </source>
</evidence>
<sequence length="49" mass="5722">MPKTIIRTLIEENSEFSAYFFANIADKLKNQSDNRRENELAGFIHYQSA</sequence>
<organism evidence="1 2">
    <name type="scientific">Moraxella catarrhalis</name>
    <name type="common">Branhamella catarrhalis</name>
    <dbReference type="NCBI Taxonomy" id="480"/>
    <lineage>
        <taxon>Bacteria</taxon>
        <taxon>Pseudomonadati</taxon>
        <taxon>Pseudomonadota</taxon>
        <taxon>Gammaproteobacteria</taxon>
        <taxon>Moraxellales</taxon>
        <taxon>Moraxellaceae</taxon>
        <taxon>Moraxella</taxon>
    </lineage>
</organism>
<gene>
    <name evidence="1" type="ORF">AO370_1219</name>
</gene>
<dbReference type="EMBL" id="LXHQ01000031">
    <property type="protein sequence ID" value="OAV25142.1"/>
    <property type="molecule type" value="Genomic_DNA"/>
</dbReference>
<proteinExistence type="predicted"/>
<comment type="caution">
    <text evidence="1">The sequence shown here is derived from an EMBL/GenBank/DDBJ whole genome shotgun (WGS) entry which is preliminary data.</text>
</comment>